<proteinExistence type="predicted"/>
<dbReference type="Proteomes" id="UP001239215">
    <property type="component" value="Unassembled WGS sequence"/>
</dbReference>
<sequence length="78" mass="8706">MAKMEISLDGRVFTVRGTDPELGTQLRVVNQNFVADGGTWMTFDVGAATEHIRWIPRTASVAVWFDDPAPWRDPSTRG</sequence>
<dbReference type="AlphaFoldDB" id="A0AAJ1X031"/>
<evidence type="ECO:0000313" key="1">
    <source>
        <dbReference type="EMBL" id="MDQ1104198.1"/>
    </source>
</evidence>
<dbReference type="EMBL" id="JAUTAN010000001">
    <property type="protein sequence ID" value="MDQ1104198.1"/>
    <property type="molecule type" value="Genomic_DNA"/>
</dbReference>
<organism evidence="1 2">
    <name type="scientific">Nocardioides zeae</name>
    <dbReference type="NCBI Taxonomy" id="1457234"/>
    <lineage>
        <taxon>Bacteria</taxon>
        <taxon>Bacillati</taxon>
        <taxon>Actinomycetota</taxon>
        <taxon>Actinomycetes</taxon>
        <taxon>Propionibacteriales</taxon>
        <taxon>Nocardioidaceae</taxon>
        <taxon>Nocardioides</taxon>
    </lineage>
</organism>
<reference evidence="1" key="1">
    <citation type="submission" date="2023-07" db="EMBL/GenBank/DDBJ databases">
        <title>Functional and genomic diversity of the sorghum phyllosphere microbiome.</title>
        <authorList>
            <person name="Shade A."/>
        </authorList>
    </citation>
    <scope>NUCLEOTIDE SEQUENCE</scope>
    <source>
        <strain evidence="1">SORGH_AS_1067</strain>
    </source>
</reference>
<name>A0AAJ1X031_9ACTN</name>
<dbReference type="RefSeq" id="WP_307199574.1">
    <property type="nucleotide sequence ID" value="NZ_JAUTAN010000001.1"/>
</dbReference>
<gene>
    <name evidence="1" type="ORF">QE405_001482</name>
</gene>
<comment type="caution">
    <text evidence="1">The sequence shown here is derived from an EMBL/GenBank/DDBJ whole genome shotgun (WGS) entry which is preliminary data.</text>
</comment>
<evidence type="ECO:0000313" key="2">
    <source>
        <dbReference type="Proteomes" id="UP001239215"/>
    </source>
</evidence>
<accession>A0AAJ1X031</accession>
<protein>
    <submittedName>
        <fullName evidence="1">Uncharacterized protein</fullName>
    </submittedName>
</protein>